<gene>
    <name evidence="1" type="ORF">HMPREF3208_00884</name>
</gene>
<reference evidence="1 2" key="1">
    <citation type="submission" date="2016-01" db="EMBL/GenBank/DDBJ databases">
        <authorList>
            <person name="Oliw E.H."/>
        </authorList>
    </citation>
    <scope>NUCLEOTIDE SEQUENCE [LARGE SCALE GENOMIC DNA]</scope>
    <source>
        <strain evidence="1 2">PSS_7772B</strain>
    </source>
</reference>
<evidence type="ECO:0000313" key="1">
    <source>
        <dbReference type="EMBL" id="KXA20045.1"/>
    </source>
</evidence>
<dbReference type="AlphaFoldDB" id="A0A133NUV4"/>
<dbReference type="EMBL" id="LRQB01000053">
    <property type="protein sequence ID" value="KXA20045.1"/>
    <property type="molecule type" value="Genomic_DNA"/>
</dbReference>
<name>A0A133NUV4_GARVA</name>
<proteinExistence type="predicted"/>
<dbReference type="Proteomes" id="UP000070687">
    <property type="component" value="Unassembled WGS sequence"/>
</dbReference>
<sequence length="47" mass="5441">MLRRNEWRYVDVADATDVSILLFFKNVGIDECFLLAMPSFCENVGIE</sequence>
<organism evidence="1 2">
    <name type="scientific">Gardnerella vaginalis</name>
    <dbReference type="NCBI Taxonomy" id="2702"/>
    <lineage>
        <taxon>Bacteria</taxon>
        <taxon>Bacillati</taxon>
        <taxon>Actinomycetota</taxon>
        <taxon>Actinomycetes</taxon>
        <taxon>Bifidobacteriales</taxon>
        <taxon>Bifidobacteriaceae</taxon>
        <taxon>Gardnerella</taxon>
    </lineage>
</organism>
<protein>
    <submittedName>
        <fullName evidence="1">Uncharacterized protein</fullName>
    </submittedName>
</protein>
<evidence type="ECO:0000313" key="2">
    <source>
        <dbReference type="Proteomes" id="UP000070687"/>
    </source>
</evidence>
<accession>A0A133NUV4</accession>
<comment type="caution">
    <text evidence="1">The sequence shown here is derived from an EMBL/GenBank/DDBJ whole genome shotgun (WGS) entry which is preliminary data.</text>
</comment>